<keyword evidence="10" id="KW-0963">Cytoplasm</keyword>
<reference evidence="12" key="1">
    <citation type="submission" date="2020-10" db="EMBL/GenBank/DDBJ databases">
        <authorList>
            <person name="Szabo G."/>
        </authorList>
    </citation>
    <scope>NUCLEOTIDE SEQUENCE</scope>
    <source>
        <strain evidence="12">PROFFT</strain>
    </source>
</reference>
<feature type="binding site" evidence="10">
    <location>
        <position position="9"/>
    </location>
    <ligand>
        <name>Mg(2+)</name>
        <dbReference type="ChEBI" id="CHEBI:18420"/>
    </ligand>
</feature>
<comment type="catalytic activity">
    <reaction evidence="8 10">
        <text>apo-[ACP] + CoA = holo-[ACP] + adenosine 3',5'-bisphosphate + H(+)</text>
        <dbReference type="Rhea" id="RHEA:12068"/>
        <dbReference type="Rhea" id="RHEA-COMP:9685"/>
        <dbReference type="Rhea" id="RHEA-COMP:9690"/>
        <dbReference type="ChEBI" id="CHEBI:15378"/>
        <dbReference type="ChEBI" id="CHEBI:29999"/>
        <dbReference type="ChEBI" id="CHEBI:57287"/>
        <dbReference type="ChEBI" id="CHEBI:58343"/>
        <dbReference type="ChEBI" id="CHEBI:64479"/>
        <dbReference type="EC" id="2.7.8.7"/>
    </reaction>
</comment>
<evidence type="ECO:0000256" key="10">
    <source>
        <dbReference type="HAMAP-Rule" id="MF_00101"/>
    </source>
</evidence>
<keyword evidence="5 10" id="KW-0460">Magnesium</keyword>
<dbReference type="GO" id="GO:0000287">
    <property type="term" value="F:magnesium ion binding"/>
    <property type="evidence" value="ECO:0007669"/>
    <property type="project" value="UniProtKB-UniRule"/>
</dbReference>
<keyword evidence="13" id="KW-1185">Reference proteome</keyword>
<evidence type="ECO:0000256" key="8">
    <source>
        <dbReference type="ARBA" id="ARBA00050875"/>
    </source>
</evidence>
<comment type="cofactor">
    <cofactor evidence="10">
        <name>Mg(2+)</name>
        <dbReference type="ChEBI" id="CHEBI:18420"/>
    </cofactor>
</comment>
<dbReference type="GO" id="GO:0006633">
    <property type="term" value="P:fatty acid biosynthetic process"/>
    <property type="evidence" value="ECO:0007669"/>
    <property type="project" value="UniProtKB-UniRule"/>
</dbReference>
<evidence type="ECO:0000256" key="9">
    <source>
        <dbReference type="ARBA" id="ARBA00054726"/>
    </source>
</evidence>
<keyword evidence="6 10" id="KW-0443">Lipid metabolism</keyword>
<feature type="binding site" evidence="10">
    <location>
        <position position="58"/>
    </location>
    <ligand>
        <name>Mg(2+)</name>
        <dbReference type="ChEBI" id="CHEBI:18420"/>
    </ligand>
</feature>
<comment type="function">
    <text evidence="10">Transfers the 4'-phosphopantetheine moiety from coenzyme A to a Ser of acyl-carrier-protein.</text>
</comment>
<evidence type="ECO:0000256" key="1">
    <source>
        <dbReference type="ARBA" id="ARBA00022516"/>
    </source>
</evidence>
<feature type="domain" description="4'-phosphopantetheinyl transferase" evidence="11">
    <location>
        <begin position="5"/>
        <end position="121"/>
    </location>
</feature>
<evidence type="ECO:0000256" key="2">
    <source>
        <dbReference type="ARBA" id="ARBA00022679"/>
    </source>
</evidence>
<dbReference type="AlphaFoldDB" id="A0A8E4H455"/>
<evidence type="ECO:0000256" key="5">
    <source>
        <dbReference type="ARBA" id="ARBA00022842"/>
    </source>
</evidence>
<keyword evidence="4 10" id="KW-0276">Fatty acid metabolism</keyword>
<dbReference type="GO" id="GO:0005737">
    <property type="term" value="C:cytoplasm"/>
    <property type="evidence" value="ECO:0007669"/>
    <property type="project" value="UniProtKB-SubCell"/>
</dbReference>
<gene>
    <name evidence="10 12" type="primary">acpS</name>
    <name evidence="12" type="ORF">PROFFT_A_00230</name>
</gene>
<accession>A0A8E4H455</accession>
<dbReference type="EC" id="2.7.8.7" evidence="10"/>
<dbReference type="InterPro" id="IPR004568">
    <property type="entry name" value="Ppantetheine-prot_Trfase_dom"/>
</dbReference>
<evidence type="ECO:0000256" key="3">
    <source>
        <dbReference type="ARBA" id="ARBA00022723"/>
    </source>
</evidence>
<proteinExistence type="inferred from homology"/>
<keyword evidence="7 10" id="KW-0275">Fatty acid biosynthesis</keyword>
<dbReference type="KEGG" id="ptf:PROFFT_A_00230"/>
<dbReference type="EMBL" id="LR890047">
    <property type="protein sequence ID" value="CAD6506966.1"/>
    <property type="molecule type" value="Genomic_DNA"/>
</dbReference>
<sequence length="126" mass="14186">MTILGLGIDIVEISRIKDMVLRRGDQIARRLLAPAELERYFANHDKVRYLAKRFAAKEALVKAFGTGIRNGLYFSQFELYSDKLGKPVLYLHDRAAVFAQKAGIISIHVSLADERRYACATVITEG</sequence>
<protein>
    <recommendedName>
        <fullName evidence="10">Holo-[acyl-carrier-protein] synthase</fullName>
        <shortName evidence="10">Holo-ACP synthase</shortName>
        <ecNumber evidence="10">2.7.8.7</ecNumber>
    </recommendedName>
    <alternativeName>
        <fullName evidence="10">4'-phosphopantetheinyl transferase AcpS</fullName>
    </alternativeName>
</protein>
<dbReference type="HAMAP" id="MF_00101">
    <property type="entry name" value="AcpS"/>
    <property type="match status" value="1"/>
</dbReference>
<dbReference type="FunFam" id="3.90.470.20:FF:000001">
    <property type="entry name" value="Holo-[acyl-carrier-protein] synthase"/>
    <property type="match status" value="1"/>
</dbReference>
<keyword evidence="3 10" id="KW-0479">Metal-binding</keyword>
<organism evidence="12 13">
    <name type="scientific">Candidatus Profftia tarda</name>
    <dbReference type="NCBI Taxonomy" id="1177216"/>
    <lineage>
        <taxon>Bacteria</taxon>
        <taxon>Pseudomonadati</taxon>
        <taxon>Pseudomonadota</taxon>
        <taxon>Gammaproteobacteria</taxon>
        <taxon>Enterobacterales</taxon>
        <taxon>Enterobacteriaceae</taxon>
        <taxon>Candidatus Profftia</taxon>
    </lineage>
</organism>
<keyword evidence="1 10" id="KW-0444">Lipid biosynthesis</keyword>
<evidence type="ECO:0000256" key="4">
    <source>
        <dbReference type="ARBA" id="ARBA00022832"/>
    </source>
</evidence>
<evidence type="ECO:0000259" key="11">
    <source>
        <dbReference type="Pfam" id="PF01648"/>
    </source>
</evidence>
<comment type="function">
    <text evidence="9">Transfers the 4'-phosphopantetheine moiety from coenzyme A to the 'Ser-36' of acyl-carrier-protein.</text>
</comment>
<keyword evidence="2 10" id="KW-0808">Transferase</keyword>
<name>A0A8E4H455_9ENTR</name>
<comment type="similarity">
    <text evidence="10">Belongs to the P-Pant transferase superfamily. AcpS family.</text>
</comment>
<comment type="subcellular location">
    <subcellularLocation>
        <location evidence="10">Cytoplasm</location>
    </subcellularLocation>
</comment>
<evidence type="ECO:0000256" key="6">
    <source>
        <dbReference type="ARBA" id="ARBA00023098"/>
    </source>
</evidence>
<evidence type="ECO:0000256" key="7">
    <source>
        <dbReference type="ARBA" id="ARBA00023160"/>
    </source>
</evidence>
<dbReference type="Pfam" id="PF01648">
    <property type="entry name" value="ACPS"/>
    <property type="match status" value="1"/>
</dbReference>
<dbReference type="RefSeq" id="WP_216782471.1">
    <property type="nucleotide sequence ID" value="NZ_LR890047.1"/>
</dbReference>
<dbReference type="InterPro" id="IPR008278">
    <property type="entry name" value="4-PPantetheinyl_Trfase_dom"/>
</dbReference>
<evidence type="ECO:0000313" key="13">
    <source>
        <dbReference type="Proteomes" id="UP000683585"/>
    </source>
</evidence>
<dbReference type="InterPro" id="IPR002582">
    <property type="entry name" value="ACPS"/>
</dbReference>
<evidence type="ECO:0000313" key="12">
    <source>
        <dbReference type="EMBL" id="CAD6506966.1"/>
    </source>
</evidence>
<dbReference type="NCBIfam" id="TIGR00516">
    <property type="entry name" value="acpS"/>
    <property type="match status" value="1"/>
</dbReference>
<dbReference type="GO" id="GO:0008897">
    <property type="term" value="F:holo-[acyl-carrier-protein] synthase activity"/>
    <property type="evidence" value="ECO:0007669"/>
    <property type="project" value="UniProtKB-UniRule"/>
</dbReference>
<dbReference type="Proteomes" id="UP000683585">
    <property type="component" value="Chromosome"/>
</dbReference>
<dbReference type="NCBIfam" id="TIGR00556">
    <property type="entry name" value="pantethn_trn"/>
    <property type="match status" value="1"/>
</dbReference>